<dbReference type="EMBL" id="JAMFMB010000028">
    <property type="protein sequence ID" value="MCL6285443.1"/>
    <property type="molecule type" value="Genomic_DNA"/>
</dbReference>
<dbReference type="SUPFAM" id="SSF52540">
    <property type="entry name" value="P-loop containing nucleoside triphosphate hydrolases"/>
    <property type="match status" value="1"/>
</dbReference>
<comment type="caution">
    <text evidence="1">The sequence shown here is derived from an EMBL/GenBank/DDBJ whole genome shotgun (WGS) entry which is preliminary data.</text>
</comment>
<dbReference type="Proteomes" id="UP001203880">
    <property type="component" value="Unassembled WGS sequence"/>
</dbReference>
<gene>
    <name evidence="1" type="ORF">M3P21_18090</name>
</gene>
<protein>
    <recommendedName>
        <fullName evidence="3">Protein ImuA</fullName>
    </recommendedName>
</protein>
<evidence type="ECO:0000313" key="2">
    <source>
        <dbReference type="Proteomes" id="UP001203880"/>
    </source>
</evidence>
<name>A0ABT0Q6E2_9RHOB</name>
<organism evidence="1 2">
    <name type="scientific">Ruegeria spongiae</name>
    <dbReference type="NCBI Taxonomy" id="2942209"/>
    <lineage>
        <taxon>Bacteria</taxon>
        <taxon>Pseudomonadati</taxon>
        <taxon>Pseudomonadota</taxon>
        <taxon>Alphaproteobacteria</taxon>
        <taxon>Rhodobacterales</taxon>
        <taxon>Roseobacteraceae</taxon>
        <taxon>Ruegeria</taxon>
    </lineage>
</organism>
<dbReference type="InterPro" id="IPR027417">
    <property type="entry name" value="P-loop_NTPase"/>
</dbReference>
<sequence>MTDTPIPYYPPKKHRTHEVCGAGAVFFALVLAARLDGPVIWVREAWQGTQLTPSGFHPILDPAHLLIASAKDQTDALAVTEEALRAGAVSLVVTELSKPLDLTAGRRLQLAARDGKATALALIPEGMGSNAVETRWSCAPVFDPQDSTHQRWELIKNKSGTLGVWDVRWDHSARRIAVVPPVGQRPGSTGAPG</sequence>
<dbReference type="Gene3D" id="3.40.50.300">
    <property type="entry name" value="P-loop containing nucleotide triphosphate hydrolases"/>
    <property type="match status" value="1"/>
</dbReference>
<keyword evidence="2" id="KW-1185">Reference proteome</keyword>
<dbReference type="RefSeq" id="WP_249712238.1">
    <property type="nucleotide sequence ID" value="NZ_JAMFMB010000028.1"/>
</dbReference>
<proteinExistence type="predicted"/>
<reference evidence="1" key="1">
    <citation type="submission" date="2022-05" db="EMBL/GenBank/DDBJ databases">
        <authorList>
            <person name="Park J.-S."/>
        </authorList>
    </citation>
    <scope>NUCLEOTIDE SEQUENCE</scope>
    <source>
        <strain evidence="1">2012CJ41-6</strain>
    </source>
</reference>
<accession>A0ABT0Q6E2</accession>
<evidence type="ECO:0000313" key="1">
    <source>
        <dbReference type="EMBL" id="MCL6285443.1"/>
    </source>
</evidence>
<evidence type="ECO:0008006" key="3">
    <source>
        <dbReference type="Google" id="ProtNLM"/>
    </source>
</evidence>